<dbReference type="GO" id="GO:0006457">
    <property type="term" value="P:protein folding"/>
    <property type="evidence" value="ECO:0007669"/>
    <property type="project" value="InterPro"/>
</dbReference>
<dbReference type="SUPFAM" id="SSF49899">
    <property type="entry name" value="Concanavalin A-like lectins/glucanases"/>
    <property type="match status" value="1"/>
</dbReference>
<evidence type="ECO:0000256" key="19">
    <source>
        <dbReference type="RuleBase" id="RU362126"/>
    </source>
</evidence>
<dbReference type="GO" id="GO:0051082">
    <property type="term" value="F:unfolded protein binding"/>
    <property type="evidence" value="ECO:0007669"/>
    <property type="project" value="InterPro"/>
</dbReference>
<proteinExistence type="inferred from homology"/>
<keyword evidence="15 16" id="KW-0143">Chaperone</keyword>
<feature type="binding site" evidence="17">
    <location>
        <position position="316"/>
    </location>
    <ligand>
        <name>an alpha-D-glucoside</name>
        <dbReference type="ChEBI" id="CHEBI:22390"/>
    </ligand>
</feature>
<feature type="compositionally biased region" description="Acidic residues" evidence="20">
    <location>
        <begin position="218"/>
        <end position="227"/>
    </location>
</feature>
<dbReference type="WBParaSite" id="TREG1_3620.1">
    <property type="protein sequence ID" value="TREG1_3620.1"/>
    <property type="gene ID" value="TREG1_3620"/>
</dbReference>
<dbReference type="AlphaFoldDB" id="A0A183W1A4"/>
<dbReference type="GO" id="GO:0005788">
    <property type="term" value="C:endoplasmic reticulum lumen"/>
    <property type="evidence" value="ECO:0007669"/>
    <property type="project" value="UniProtKB-SubCell"/>
</dbReference>
<dbReference type="Gene3D" id="2.60.120.200">
    <property type="match status" value="1"/>
</dbReference>
<dbReference type="Pfam" id="PF00262">
    <property type="entry name" value="Calreticulin"/>
    <property type="match status" value="2"/>
</dbReference>
<keyword evidence="5" id="KW-0812">Transmembrane</keyword>
<feature type="disulfide bond" evidence="18">
    <location>
        <begin position="104"/>
        <end position="136"/>
    </location>
</feature>
<evidence type="ECO:0000256" key="5">
    <source>
        <dbReference type="ARBA" id="ARBA00022692"/>
    </source>
</evidence>
<evidence type="ECO:0000256" key="8">
    <source>
        <dbReference type="ARBA" id="ARBA00022734"/>
    </source>
</evidence>
<evidence type="ECO:0000256" key="17">
    <source>
        <dbReference type="PIRSR" id="PIRSR002356-1"/>
    </source>
</evidence>
<keyword evidence="9" id="KW-0677">Repeat</keyword>
<keyword evidence="8" id="KW-0430">Lectin</keyword>
<feature type="binding site" evidence="17">
    <location>
        <position position="110"/>
    </location>
    <ligand>
        <name>an alpha-D-glucoside</name>
        <dbReference type="ChEBI" id="CHEBI:22390"/>
    </ligand>
</feature>
<dbReference type="GO" id="GO:0005789">
    <property type="term" value="C:endoplasmic reticulum membrane"/>
    <property type="evidence" value="ECO:0007669"/>
    <property type="project" value="UniProtKB-SubCell"/>
</dbReference>
<protein>
    <recommendedName>
        <fullName evidence="4 16">Calreticulin</fullName>
    </recommendedName>
</protein>
<evidence type="ECO:0000256" key="4">
    <source>
        <dbReference type="ARBA" id="ARBA00015837"/>
    </source>
</evidence>
<feature type="binding site" evidence="17">
    <location>
        <position position="134"/>
    </location>
    <ligand>
        <name>an alpha-D-glucoside</name>
        <dbReference type="ChEBI" id="CHEBI:22390"/>
    </ligand>
</feature>
<dbReference type="GO" id="GO:0005509">
    <property type="term" value="F:calcium ion binding"/>
    <property type="evidence" value="ECO:0007669"/>
    <property type="project" value="InterPro"/>
</dbReference>
<keyword evidence="10 16" id="KW-0256">Endoplasmic reticulum</keyword>
<reference evidence="22" key="2">
    <citation type="submission" date="2023-11" db="UniProtKB">
        <authorList>
            <consortium name="WormBaseParasite"/>
        </authorList>
    </citation>
    <scope>IDENTIFICATION</scope>
</reference>
<dbReference type="InterPro" id="IPR001580">
    <property type="entry name" value="Calret/calnex"/>
</dbReference>
<dbReference type="Proteomes" id="UP000050795">
    <property type="component" value="Unassembled WGS sequence"/>
</dbReference>
<feature type="region of interest" description="Disordered" evidence="20">
    <location>
        <begin position="339"/>
        <end position="414"/>
    </location>
</feature>
<comment type="similarity">
    <text evidence="3 16 19">Belongs to the calreticulin family.</text>
</comment>
<dbReference type="OrthoDB" id="1938156at2759"/>
<feature type="compositionally biased region" description="Basic and acidic residues" evidence="20">
    <location>
        <begin position="228"/>
        <end position="250"/>
    </location>
</feature>
<dbReference type="PROSITE" id="PS00804">
    <property type="entry name" value="CALRETICULIN_2"/>
    <property type="match status" value="1"/>
</dbReference>
<dbReference type="FunFam" id="2.10.250.10:FF:000002">
    <property type="entry name" value="Calreticulin"/>
    <property type="match status" value="1"/>
</dbReference>
<dbReference type="PROSITE" id="PS00805">
    <property type="entry name" value="CALRETICULIN_REPEAT"/>
    <property type="match status" value="1"/>
</dbReference>
<feature type="chain" id="PRO_5043056548" description="Calreticulin" evidence="19">
    <location>
        <begin position="17"/>
        <end position="414"/>
    </location>
</feature>
<feature type="compositionally biased region" description="Basic and acidic residues" evidence="20">
    <location>
        <begin position="259"/>
        <end position="276"/>
    </location>
</feature>
<dbReference type="PANTHER" id="PTHR11073:SF1">
    <property type="entry name" value="CALNEXIN 14D-RELATED"/>
    <property type="match status" value="1"/>
</dbReference>
<dbReference type="InterPro" id="IPR009169">
    <property type="entry name" value="Calreticulin"/>
</dbReference>
<dbReference type="PIRSF" id="PIRSF002356">
    <property type="entry name" value="Calreticulin"/>
    <property type="match status" value="1"/>
</dbReference>
<dbReference type="GO" id="GO:0030246">
    <property type="term" value="F:carbohydrate binding"/>
    <property type="evidence" value="ECO:0007669"/>
    <property type="project" value="UniProtKB-KW"/>
</dbReference>
<evidence type="ECO:0000313" key="21">
    <source>
        <dbReference type="Proteomes" id="UP000050795"/>
    </source>
</evidence>
<keyword evidence="6" id="KW-0479">Metal-binding</keyword>
<feature type="binding site" evidence="17">
    <location>
        <position position="108"/>
    </location>
    <ligand>
        <name>an alpha-D-glucoside</name>
        <dbReference type="ChEBI" id="CHEBI:22390"/>
    </ligand>
</feature>
<keyword evidence="12" id="KW-0106">Calcium</keyword>
<keyword evidence="7 19" id="KW-0732">Signal</keyword>
<keyword evidence="11" id="KW-0862">Zinc</keyword>
<evidence type="ECO:0000256" key="13">
    <source>
        <dbReference type="ARBA" id="ARBA00022989"/>
    </source>
</evidence>
<keyword evidence="13" id="KW-1133">Transmembrane helix</keyword>
<accession>A0A183W1A4</accession>
<evidence type="ECO:0000256" key="7">
    <source>
        <dbReference type="ARBA" id="ARBA00022729"/>
    </source>
</evidence>
<evidence type="ECO:0000313" key="22">
    <source>
        <dbReference type="WBParaSite" id="TREG1_3620.1"/>
    </source>
</evidence>
<evidence type="ECO:0000256" key="14">
    <source>
        <dbReference type="ARBA" id="ARBA00023136"/>
    </source>
</evidence>
<keyword evidence="14" id="KW-0472">Membrane</keyword>
<sequence>MFLLLFPVLLLNCVFGHEVWFTETFPDADSINKWVASTHNGDKQGEFKIEAGSSPIDPIEGLGLKTTQDARFYGIARKLEKPFSNRGTTLVVQFTVKFDKTVSCGGAYIKLLGSDIDPKTFHGETPYKIMFGPDICGMATKRIHVIFNYKGQNHLIKKDIACRDDLKTHLYTLIVKPDNTYEVLVDNDSVEKGSLEDDWNMLQPKKIDDPNDKKPADWVDEEYIDDPDDKKPDDWDQPKMIPDMDVKKPEDWDDDMDGEWQRPEKNNPDYKGEWSPRRIANPKYKGEWKPAQIDNPDYKPDPELYVQDDIGYVGFDLWQVDSGSIFDNILITDSEELAKQEGEQRWRKRFDAEVAKDQAAEKEAEAEKTKAPAEEDIKEEAEKTKAPAEEDIKEEAGNAGDKTEGDASKDHDEL</sequence>
<evidence type="ECO:0000256" key="20">
    <source>
        <dbReference type="SAM" id="MobiDB-lite"/>
    </source>
</evidence>
<evidence type="ECO:0000256" key="10">
    <source>
        <dbReference type="ARBA" id="ARBA00022824"/>
    </source>
</evidence>
<dbReference type="PRINTS" id="PR00626">
    <property type="entry name" value="CALRETICULIN"/>
</dbReference>
<dbReference type="InterPro" id="IPR013320">
    <property type="entry name" value="ConA-like_dom_sf"/>
</dbReference>
<evidence type="ECO:0000256" key="9">
    <source>
        <dbReference type="ARBA" id="ARBA00022737"/>
    </source>
</evidence>
<evidence type="ECO:0000256" key="16">
    <source>
        <dbReference type="PIRNR" id="PIRNR002356"/>
    </source>
</evidence>
<reference evidence="21" key="1">
    <citation type="submission" date="2022-06" db="EMBL/GenBank/DDBJ databases">
        <authorList>
            <person name="Berger JAMES D."/>
            <person name="Berger JAMES D."/>
        </authorList>
    </citation>
    <scope>NUCLEOTIDE SEQUENCE [LARGE SCALE GENOMIC DNA]</scope>
</reference>
<dbReference type="PROSITE" id="PS00803">
    <property type="entry name" value="CALRETICULIN_1"/>
    <property type="match status" value="1"/>
</dbReference>
<evidence type="ECO:0000256" key="3">
    <source>
        <dbReference type="ARBA" id="ARBA00010983"/>
    </source>
</evidence>
<evidence type="ECO:0000256" key="2">
    <source>
        <dbReference type="ARBA" id="ARBA00004389"/>
    </source>
</evidence>
<feature type="region of interest" description="Disordered" evidence="20">
    <location>
        <begin position="283"/>
        <end position="302"/>
    </location>
</feature>
<dbReference type="Gene3D" id="2.10.250.10">
    <property type="entry name" value="Calreticulin/calnexin, P domain"/>
    <property type="match status" value="1"/>
</dbReference>
<keyword evidence="18" id="KW-1015">Disulfide bond</keyword>
<evidence type="ECO:0000256" key="6">
    <source>
        <dbReference type="ARBA" id="ARBA00022723"/>
    </source>
</evidence>
<feature type="signal peptide" evidence="19">
    <location>
        <begin position="1"/>
        <end position="16"/>
    </location>
</feature>
<dbReference type="GO" id="GO:0036503">
    <property type="term" value="P:ERAD pathway"/>
    <property type="evidence" value="ECO:0007669"/>
    <property type="project" value="TreeGrafter"/>
</dbReference>
<feature type="compositionally biased region" description="Basic and acidic residues" evidence="20">
    <location>
        <begin position="205"/>
        <end position="217"/>
    </location>
</feature>
<organism evidence="21 22">
    <name type="scientific">Trichobilharzia regenti</name>
    <name type="common">Nasal bird schistosome</name>
    <dbReference type="NCBI Taxonomy" id="157069"/>
    <lineage>
        <taxon>Eukaryota</taxon>
        <taxon>Metazoa</taxon>
        <taxon>Spiralia</taxon>
        <taxon>Lophotrochozoa</taxon>
        <taxon>Platyhelminthes</taxon>
        <taxon>Trematoda</taxon>
        <taxon>Digenea</taxon>
        <taxon>Strigeidida</taxon>
        <taxon>Schistosomatoidea</taxon>
        <taxon>Schistosomatidae</taxon>
        <taxon>Trichobilharzia</taxon>
    </lineage>
</organism>
<dbReference type="InterPro" id="IPR009033">
    <property type="entry name" value="Calreticulin/calnexin_P_dom_sf"/>
</dbReference>
<evidence type="ECO:0000256" key="12">
    <source>
        <dbReference type="ARBA" id="ARBA00022837"/>
    </source>
</evidence>
<evidence type="ECO:0000256" key="11">
    <source>
        <dbReference type="ARBA" id="ARBA00022833"/>
    </source>
</evidence>
<dbReference type="SUPFAM" id="SSF63887">
    <property type="entry name" value="P-domain of calnexin/calreticulin"/>
    <property type="match status" value="1"/>
</dbReference>
<keyword evidence="21" id="KW-1185">Reference proteome</keyword>
<dbReference type="InterPro" id="IPR018124">
    <property type="entry name" value="Calret/calnex_CS"/>
</dbReference>
<feature type="binding site" evidence="17">
    <location>
        <position position="127"/>
    </location>
    <ligand>
        <name>an alpha-D-glucoside</name>
        <dbReference type="ChEBI" id="CHEBI:22390"/>
    </ligand>
</feature>
<feature type="region of interest" description="Disordered" evidence="20">
    <location>
        <begin position="195"/>
        <end position="277"/>
    </location>
</feature>
<comment type="subcellular location">
    <subcellularLocation>
        <location evidence="1 16">Endoplasmic reticulum lumen</location>
    </subcellularLocation>
    <subcellularLocation>
        <location evidence="2">Endoplasmic reticulum membrane</location>
        <topology evidence="2">Single-pass membrane protein</topology>
    </subcellularLocation>
</comment>
<evidence type="ECO:0000256" key="15">
    <source>
        <dbReference type="ARBA" id="ARBA00023186"/>
    </source>
</evidence>
<name>A0A183W1A4_TRIRE</name>
<evidence type="ECO:0000256" key="18">
    <source>
        <dbReference type="PIRSR" id="PIRSR002356-3"/>
    </source>
</evidence>
<dbReference type="PANTHER" id="PTHR11073">
    <property type="entry name" value="CALRETICULIN AND CALNEXIN"/>
    <property type="match status" value="1"/>
</dbReference>
<evidence type="ECO:0000256" key="1">
    <source>
        <dbReference type="ARBA" id="ARBA00004319"/>
    </source>
</evidence>